<keyword evidence="4 6" id="KW-1133">Transmembrane helix</keyword>
<accession>A0A8H8DLZ3</accession>
<feature type="transmembrane region" description="Helical" evidence="6">
    <location>
        <begin position="55"/>
        <end position="71"/>
    </location>
</feature>
<evidence type="ECO:0000256" key="1">
    <source>
        <dbReference type="ARBA" id="ARBA00004141"/>
    </source>
</evidence>
<dbReference type="OrthoDB" id="268928at2759"/>
<reference evidence="7 8" key="1">
    <citation type="journal article" name="Sci. Rep.">
        <title>Genome-scale phylogenetic analyses confirm Olpidium as the closest living zoosporic fungus to the non-flagellated, terrestrial fungi.</title>
        <authorList>
            <person name="Chang Y."/>
            <person name="Rochon D."/>
            <person name="Sekimoto S."/>
            <person name="Wang Y."/>
            <person name="Chovatia M."/>
            <person name="Sandor L."/>
            <person name="Salamov A."/>
            <person name="Grigoriev I.V."/>
            <person name="Stajich J.E."/>
            <person name="Spatafora J.W."/>
        </authorList>
    </citation>
    <scope>NUCLEOTIDE SEQUENCE [LARGE SCALE GENOMIC DNA]</scope>
    <source>
        <strain evidence="7">S191</strain>
    </source>
</reference>
<keyword evidence="3 6" id="KW-0812">Transmembrane</keyword>
<keyword evidence="5 6" id="KW-0472">Membrane</keyword>
<evidence type="ECO:0000313" key="7">
    <source>
        <dbReference type="EMBL" id="KAG5462727.1"/>
    </source>
</evidence>
<sequence length="77" mass="8887">MFSDRHFSRTESWSAQARLCVFVTFTLAFGGLIASAWIMFGECFFCPLVGEREGGGLFLPALLFFVFFFRLECWRPD</sequence>
<evidence type="ECO:0000313" key="8">
    <source>
        <dbReference type="Proteomes" id="UP000673691"/>
    </source>
</evidence>
<evidence type="ECO:0000256" key="4">
    <source>
        <dbReference type="ARBA" id="ARBA00022989"/>
    </source>
</evidence>
<organism evidence="7 8">
    <name type="scientific">Olpidium bornovanus</name>
    <dbReference type="NCBI Taxonomy" id="278681"/>
    <lineage>
        <taxon>Eukaryota</taxon>
        <taxon>Fungi</taxon>
        <taxon>Fungi incertae sedis</taxon>
        <taxon>Olpidiomycota</taxon>
        <taxon>Olpidiomycotina</taxon>
        <taxon>Olpidiomycetes</taxon>
        <taxon>Olpidiales</taxon>
        <taxon>Olpidiaceae</taxon>
        <taxon>Olpidium</taxon>
    </lineage>
</organism>
<proteinExistence type="inferred from homology"/>
<protein>
    <submittedName>
        <fullName evidence="7">Uncharacterized protein</fullName>
    </submittedName>
</protein>
<dbReference type="Proteomes" id="UP000673691">
    <property type="component" value="Unassembled WGS sequence"/>
</dbReference>
<feature type="transmembrane region" description="Helical" evidence="6">
    <location>
        <begin position="20"/>
        <end position="40"/>
    </location>
</feature>
<dbReference type="InterPro" id="IPR007919">
    <property type="entry name" value="UPF0220"/>
</dbReference>
<dbReference type="Pfam" id="PF05255">
    <property type="entry name" value="UPF0220"/>
    <property type="match status" value="1"/>
</dbReference>
<dbReference type="GO" id="GO:0016020">
    <property type="term" value="C:membrane"/>
    <property type="evidence" value="ECO:0007669"/>
    <property type="project" value="UniProtKB-SubCell"/>
</dbReference>
<feature type="non-terminal residue" evidence="7">
    <location>
        <position position="1"/>
    </location>
</feature>
<dbReference type="EMBL" id="JAEFCI010001706">
    <property type="protein sequence ID" value="KAG5462727.1"/>
    <property type="molecule type" value="Genomic_DNA"/>
</dbReference>
<evidence type="ECO:0000256" key="2">
    <source>
        <dbReference type="ARBA" id="ARBA00005335"/>
    </source>
</evidence>
<comment type="caution">
    <text evidence="7">The sequence shown here is derived from an EMBL/GenBank/DDBJ whole genome shotgun (WGS) entry which is preliminary data.</text>
</comment>
<keyword evidence="8" id="KW-1185">Reference proteome</keyword>
<gene>
    <name evidence="7" type="ORF">BJ554DRAFT_3835</name>
</gene>
<dbReference type="AlphaFoldDB" id="A0A8H8DLZ3"/>
<evidence type="ECO:0000256" key="6">
    <source>
        <dbReference type="SAM" id="Phobius"/>
    </source>
</evidence>
<comment type="similarity">
    <text evidence="2">Belongs to the UPF0220 family.</text>
</comment>
<evidence type="ECO:0000256" key="5">
    <source>
        <dbReference type="ARBA" id="ARBA00023136"/>
    </source>
</evidence>
<evidence type="ECO:0000256" key="3">
    <source>
        <dbReference type="ARBA" id="ARBA00022692"/>
    </source>
</evidence>
<comment type="subcellular location">
    <subcellularLocation>
        <location evidence="1">Membrane</location>
        <topology evidence="1">Multi-pass membrane protein</topology>
    </subcellularLocation>
</comment>
<name>A0A8H8DLZ3_9FUNG</name>